<dbReference type="InterPro" id="IPR006684">
    <property type="entry name" value="YbgC/YbaW"/>
</dbReference>
<dbReference type="EMBL" id="FPIZ01000006">
    <property type="protein sequence ID" value="SFW51821.1"/>
    <property type="molecule type" value="Genomic_DNA"/>
</dbReference>
<dbReference type="STRING" id="1004.SAMN05661012_02305"/>
<dbReference type="PANTHER" id="PTHR31793:SF27">
    <property type="entry name" value="NOVEL THIOESTERASE SUPERFAMILY DOMAIN AND SAPOSIN A-TYPE DOMAIN CONTAINING PROTEIN (0610012H03RIK)"/>
    <property type="match status" value="1"/>
</dbReference>
<dbReference type="EMBL" id="CP140154">
    <property type="protein sequence ID" value="WQG92879.1"/>
    <property type="molecule type" value="Genomic_DNA"/>
</dbReference>
<accession>A0A1K1PWC4</accession>
<evidence type="ECO:0000313" key="5">
    <source>
        <dbReference type="Proteomes" id="UP000183788"/>
    </source>
</evidence>
<dbReference type="GO" id="GO:0047617">
    <property type="term" value="F:fatty acyl-CoA hydrolase activity"/>
    <property type="evidence" value="ECO:0007669"/>
    <property type="project" value="TreeGrafter"/>
</dbReference>
<dbReference type="SUPFAM" id="SSF54637">
    <property type="entry name" value="Thioesterase/thiol ester dehydrase-isomerase"/>
    <property type="match status" value="1"/>
</dbReference>
<comment type="similarity">
    <text evidence="1">Belongs to the 4-hydroxybenzoyl-CoA thioesterase family.</text>
</comment>
<dbReference type="Proteomes" id="UP000183788">
    <property type="component" value="Unassembled WGS sequence"/>
</dbReference>
<reference evidence="3 5" key="1">
    <citation type="submission" date="2016-11" db="EMBL/GenBank/DDBJ databases">
        <authorList>
            <person name="Jaros S."/>
            <person name="Januszkiewicz K."/>
            <person name="Wedrychowicz H."/>
        </authorList>
    </citation>
    <scope>NUCLEOTIDE SEQUENCE [LARGE SCALE GENOMIC DNA]</scope>
    <source>
        <strain evidence="3 5">DSM 784</strain>
    </source>
</reference>
<dbReference type="NCBIfam" id="TIGR00051">
    <property type="entry name" value="YbgC/FadM family acyl-CoA thioesterase"/>
    <property type="match status" value="1"/>
</dbReference>
<keyword evidence="6" id="KW-1185">Reference proteome</keyword>
<protein>
    <submittedName>
        <fullName evidence="3">Acyl-CoA thioester hydrolase</fullName>
    </submittedName>
    <submittedName>
        <fullName evidence="4">Acyl-CoA thioesterase</fullName>
        <ecNumber evidence="4">3.1.2.-</ecNumber>
    </submittedName>
</protein>
<dbReference type="InterPro" id="IPR029069">
    <property type="entry name" value="HotDog_dom_sf"/>
</dbReference>
<evidence type="ECO:0000313" key="4">
    <source>
        <dbReference type="EMBL" id="WQG92879.1"/>
    </source>
</evidence>
<dbReference type="AlphaFoldDB" id="A0A1K1PWC4"/>
<dbReference type="PANTHER" id="PTHR31793">
    <property type="entry name" value="4-HYDROXYBENZOYL-COA THIOESTERASE FAMILY MEMBER"/>
    <property type="match status" value="1"/>
</dbReference>
<dbReference type="PIRSF" id="PIRSF003230">
    <property type="entry name" value="YbgC"/>
    <property type="match status" value="1"/>
</dbReference>
<dbReference type="EC" id="3.1.2.-" evidence="4"/>
<organism evidence="3 5">
    <name type="scientific">Chitinophaga sancti</name>
    <dbReference type="NCBI Taxonomy" id="1004"/>
    <lineage>
        <taxon>Bacteria</taxon>
        <taxon>Pseudomonadati</taxon>
        <taxon>Bacteroidota</taxon>
        <taxon>Chitinophagia</taxon>
        <taxon>Chitinophagales</taxon>
        <taxon>Chitinophagaceae</taxon>
        <taxon>Chitinophaga</taxon>
    </lineage>
</organism>
<keyword evidence="2 3" id="KW-0378">Hydrolase</keyword>
<dbReference type="Pfam" id="PF13279">
    <property type="entry name" value="4HBT_2"/>
    <property type="match status" value="1"/>
</dbReference>
<dbReference type="Proteomes" id="UP001326715">
    <property type="component" value="Chromosome"/>
</dbReference>
<evidence type="ECO:0000256" key="1">
    <source>
        <dbReference type="ARBA" id="ARBA00005953"/>
    </source>
</evidence>
<dbReference type="RefSeq" id="WP_072360033.1">
    <property type="nucleotide sequence ID" value="NZ_CP139972.1"/>
</dbReference>
<dbReference type="OrthoDB" id="9800856at2"/>
<name>A0A1K1PWC4_9BACT</name>
<dbReference type="Gene3D" id="3.10.129.10">
    <property type="entry name" value="Hotdog Thioesterase"/>
    <property type="match status" value="1"/>
</dbReference>
<dbReference type="InterPro" id="IPR050563">
    <property type="entry name" value="4-hydroxybenzoyl-CoA_TE"/>
</dbReference>
<sequence>MYPTLTEKANILVRFNEADPLGIVWHGHYIRYFEDGREAFGEKYGFRYLDIYNHGYSVPVVKVDCNYKRSLRYGDRVIVETTYINTRAAKLKFEYKLYNAATGELVADGSSMQVFLDVEANSLQLTLPPFFEQWKREHGQL</sequence>
<proteinExistence type="inferred from homology"/>
<reference evidence="4 6" key="2">
    <citation type="submission" date="2023-11" db="EMBL/GenBank/DDBJ databases">
        <title>MicrobeMod: A computational toolkit for identifying prokaryotic methylation and restriction-modification with nanopore sequencing.</title>
        <authorList>
            <person name="Crits-Christoph A."/>
            <person name="Kang S.C."/>
            <person name="Lee H."/>
            <person name="Ostrov N."/>
        </authorList>
    </citation>
    <scope>NUCLEOTIDE SEQUENCE [LARGE SCALE GENOMIC DNA]</scope>
    <source>
        <strain evidence="4 6">ATCC 23090</strain>
    </source>
</reference>
<evidence type="ECO:0000256" key="2">
    <source>
        <dbReference type="ARBA" id="ARBA00022801"/>
    </source>
</evidence>
<evidence type="ECO:0000313" key="6">
    <source>
        <dbReference type="Proteomes" id="UP001326715"/>
    </source>
</evidence>
<dbReference type="CDD" id="cd00586">
    <property type="entry name" value="4HBT"/>
    <property type="match status" value="1"/>
</dbReference>
<gene>
    <name evidence="3" type="ORF">SAMN05661012_02305</name>
    <name evidence="4" type="ORF">SR876_15270</name>
</gene>
<evidence type="ECO:0000313" key="3">
    <source>
        <dbReference type="EMBL" id="SFW51821.1"/>
    </source>
</evidence>